<keyword evidence="9" id="KW-1185">Reference proteome</keyword>
<dbReference type="FunFam" id="3.30.2160.10:FF:000004">
    <property type="entry name" value="probable E3 ubiquitin-protein ligase HERC4 isoform X1"/>
    <property type="match status" value="1"/>
</dbReference>
<evidence type="ECO:0000256" key="1">
    <source>
        <dbReference type="ARBA" id="ARBA00000885"/>
    </source>
</evidence>
<evidence type="ECO:0000256" key="3">
    <source>
        <dbReference type="ARBA" id="ARBA00022679"/>
    </source>
</evidence>
<dbReference type="GO" id="GO:0061630">
    <property type="term" value="F:ubiquitin protein ligase activity"/>
    <property type="evidence" value="ECO:0007669"/>
    <property type="project" value="UniProtKB-EC"/>
</dbReference>
<dbReference type="SUPFAM" id="SSF56204">
    <property type="entry name" value="Hect, E3 ligase catalytic domain"/>
    <property type="match status" value="1"/>
</dbReference>
<comment type="catalytic activity">
    <reaction evidence="1">
        <text>S-ubiquitinyl-[E2 ubiquitin-conjugating enzyme]-L-cysteine + [acceptor protein]-L-lysine = [E2 ubiquitin-conjugating enzyme]-L-cysteine + N(6)-ubiquitinyl-[acceptor protein]-L-lysine.</text>
        <dbReference type="EC" id="2.3.2.26"/>
    </reaction>
</comment>
<gene>
    <name evidence="8" type="ORF">TD95_002769</name>
</gene>
<organism evidence="8 9">
    <name type="scientific">Thielaviopsis punctulata</name>
    <dbReference type="NCBI Taxonomy" id="72032"/>
    <lineage>
        <taxon>Eukaryota</taxon>
        <taxon>Fungi</taxon>
        <taxon>Dikarya</taxon>
        <taxon>Ascomycota</taxon>
        <taxon>Pezizomycotina</taxon>
        <taxon>Sordariomycetes</taxon>
        <taxon>Hypocreomycetidae</taxon>
        <taxon>Microascales</taxon>
        <taxon>Ceratocystidaceae</taxon>
        <taxon>Thielaviopsis</taxon>
    </lineage>
</organism>
<dbReference type="GO" id="GO:0000209">
    <property type="term" value="P:protein polyubiquitination"/>
    <property type="evidence" value="ECO:0007669"/>
    <property type="project" value="InterPro"/>
</dbReference>
<comment type="caution">
    <text evidence="8">The sequence shown here is derived from an EMBL/GenBank/DDBJ whole genome shotgun (WGS) entry which is preliminary data.</text>
</comment>
<proteinExistence type="predicted"/>
<dbReference type="Gene3D" id="3.30.2160.10">
    <property type="entry name" value="Hect, E3 ligase catalytic domain"/>
    <property type="match status" value="1"/>
</dbReference>
<evidence type="ECO:0000256" key="6">
    <source>
        <dbReference type="SAM" id="MobiDB-lite"/>
    </source>
</evidence>
<evidence type="ECO:0000256" key="5">
    <source>
        <dbReference type="PROSITE-ProRule" id="PRU00104"/>
    </source>
</evidence>
<dbReference type="EMBL" id="LAEV01001609">
    <property type="protein sequence ID" value="KKA27674.1"/>
    <property type="molecule type" value="Genomic_DNA"/>
</dbReference>
<dbReference type="CDD" id="cd00078">
    <property type="entry name" value="HECTc"/>
    <property type="match status" value="1"/>
</dbReference>
<reference evidence="8 9" key="1">
    <citation type="submission" date="2015-03" db="EMBL/GenBank/DDBJ databases">
        <authorList>
            <person name="Radwan O."/>
            <person name="Al-Naeli F.A."/>
            <person name="Rendon G.A."/>
            <person name="Fields C."/>
        </authorList>
    </citation>
    <scope>NUCLEOTIDE SEQUENCE [LARGE SCALE GENOMIC DNA]</scope>
    <source>
        <strain evidence="8">CR-DP1</strain>
    </source>
</reference>
<dbReference type="Pfam" id="PF00632">
    <property type="entry name" value="HECT"/>
    <property type="match status" value="1"/>
</dbReference>
<dbReference type="InterPro" id="IPR035983">
    <property type="entry name" value="Hect_E3_ubiquitin_ligase"/>
</dbReference>
<feature type="domain" description="HECT" evidence="7">
    <location>
        <begin position="507"/>
        <end position="874"/>
    </location>
</feature>
<dbReference type="SMART" id="SM00119">
    <property type="entry name" value="HECTc"/>
    <property type="match status" value="1"/>
</dbReference>
<evidence type="ECO:0000313" key="8">
    <source>
        <dbReference type="EMBL" id="KKA27674.1"/>
    </source>
</evidence>
<sequence length="874" mass="98613">MPRSKSQKTPANPGRFRSASESGPGLSAVGGSSRDNGEFETGTCMTCTAAMRWPSSANAFRCIGCLAINDVVPRQLQQPEIPKAIPTSTEAPVHKIPRKPVNVLPSAKAGEGQILTASRSPHIEWDSLRTWYMSVINVAENWQHMYSRLEGAADPAVLASLDLVDFEKQLLVAQEHVQKALLKATEQLLKRPGKMLLSPDDIRFLIIVIENPLLGQEPTCFSGALQPDQPKQHHNRFSSELARGGAIRPITGYHSGIIKRILGLLANSAPACHKHLIQWFARYPLERFVATKDMASRFLAYRLTRHKEKRRQPVADNFSKLVPELSTESPARAQAAIETMIATDSSDWRRRQDNNHQLELAEVPRDDWQIVAAARVLSLLFRANDLRASKRSIYDARTKSRGQFVPTSDFYISMLDLSDLVDDFNFWDGRGSRFSFCQFPFLISIGAKKQILEHDAKRQMSEIMRETILAGVLSNSRHHSEHMLLDVRRECIVEDSLKGISDAVSRGGRDLWKKLRIVFHGEEGLDYGGLKKEWFLQLVREVFNPDHGMFVYDDDSHYCYFNPFSLENPEQYYLVGVVLGLAIYNSTILDVAFPPFAFRKLLAPTLADTVPRLGHSRPPMTYTLADLAEYRPQLAAGLQALLDYEGDDVEDVFCLNFVISLDRYGTPILVPLCPGGADTPVTAANRHEYVDLYVRYMLDACVARQFEPFRRGFWTVCGRSSALSLCRPEEVELLIRGSDETLDIESLQGVAIYENWDRMPDITRSSSSSGQRHQYRRVQPEDEPVVRWFWQTFKEASPENQRKLLVFITGSDRIPAGGAASLSIKISCLGNDVARFPIARTCFNTLALHRYHTREMLEAKLWTAVHESEGFGIK</sequence>
<dbReference type="InterPro" id="IPR044611">
    <property type="entry name" value="E3A/B/C-like"/>
</dbReference>
<dbReference type="PANTHER" id="PTHR45700:SF9">
    <property type="entry name" value="HECT-TYPE E3 UBIQUITIN TRANSFERASE"/>
    <property type="match status" value="1"/>
</dbReference>
<dbReference type="Proteomes" id="UP000033483">
    <property type="component" value="Unassembled WGS sequence"/>
</dbReference>
<dbReference type="OrthoDB" id="8068875at2759"/>
<keyword evidence="3" id="KW-0808">Transferase</keyword>
<accession>A0A0F4ZAY3</accession>
<protein>
    <recommendedName>
        <fullName evidence="2">HECT-type E3 ubiquitin transferase</fullName>
        <ecNumber evidence="2">2.3.2.26</ecNumber>
    </recommendedName>
</protein>
<feature type="region of interest" description="Disordered" evidence="6">
    <location>
        <begin position="1"/>
        <end position="38"/>
    </location>
</feature>
<dbReference type="EC" id="2.3.2.26" evidence="2"/>
<name>A0A0F4ZAY3_9PEZI</name>
<dbReference type="Gene3D" id="3.90.1750.10">
    <property type="entry name" value="Hect, E3 ligase catalytic domains"/>
    <property type="match status" value="1"/>
</dbReference>
<evidence type="ECO:0000256" key="2">
    <source>
        <dbReference type="ARBA" id="ARBA00012485"/>
    </source>
</evidence>
<evidence type="ECO:0000256" key="4">
    <source>
        <dbReference type="ARBA" id="ARBA00022786"/>
    </source>
</evidence>
<dbReference type="PROSITE" id="PS50237">
    <property type="entry name" value="HECT"/>
    <property type="match status" value="1"/>
</dbReference>
<evidence type="ECO:0000259" key="7">
    <source>
        <dbReference type="PROSITE" id="PS50237"/>
    </source>
</evidence>
<feature type="active site" description="Glycyl thioester intermediate" evidence="5">
    <location>
        <position position="842"/>
    </location>
</feature>
<dbReference type="AlphaFoldDB" id="A0A0F4ZAY3"/>
<dbReference type="InterPro" id="IPR000569">
    <property type="entry name" value="HECT_dom"/>
</dbReference>
<dbReference type="PANTHER" id="PTHR45700">
    <property type="entry name" value="UBIQUITIN-PROTEIN LIGASE E3C"/>
    <property type="match status" value="1"/>
</dbReference>
<dbReference type="Gene3D" id="3.30.2410.10">
    <property type="entry name" value="Hect, E3 ligase catalytic domain"/>
    <property type="match status" value="1"/>
</dbReference>
<keyword evidence="4 5" id="KW-0833">Ubl conjugation pathway</keyword>
<evidence type="ECO:0000313" key="9">
    <source>
        <dbReference type="Proteomes" id="UP000033483"/>
    </source>
</evidence>